<name>A0A382HPR2_9ZZZZ</name>
<reference evidence="1" key="1">
    <citation type="submission" date="2018-05" db="EMBL/GenBank/DDBJ databases">
        <authorList>
            <person name="Lanie J.A."/>
            <person name="Ng W.-L."/>
            <person name="Kazmierczak K.M."/>
            <person name="Andrzejewski T.M."/>
            <person name="Davidsen T.M."/>
            <person name="Wayne K.J."/>
            <person name="Tettelin H."/>
            <person name="Glass J.I."/>
            <person name="Rusch D."/>
            <person name="Podicherti R."/>
            <person name="Tsui H.-C.T."/>
            <person name="Winkler M.E."/>
        </authorList>
    </citation>
    <scope>NUCLEOTIDE SEQUENCE</scope>
</reference>
<sequence>PAAEQPAQGQRHGDDLHRCYLLAGGAALLIL</sequence>
<proteinExistence type="predicted"/>
<gene>
    <name evidence="1" type="ORF">METZ01_LOCUS242063</name>
</gene>
<protein>
    <submittedName>
        <fullName evidence="1">Uncharacterized protein</fullName>
    </submittedName>
</protein>
<accession>A0A382HPR2</accession>
<feature type="non-terminal residue" evidence="1">
    <location>
        <position position="31"/>
    </location>
</feature>
<dbReference type="AlphaFoldDB" id="A0A382HPR2"/>
<dbReference type="EMBL" id="UINC01062509">
    <property type="protein sequence ID" value="SVB89209.1"/>
    <property type="molecule type" value="Genomic_DNA"/>
</dbReference>
<evidence type="ECO:0000313" key="1">
    <source>
        <dbReference type="EMBL" id="SVB89209.1"/>
    </source>
</evidence>
<organism evidence="1">
    <name type="scientific">marine metagenome</name>
    <dbReference type="NCBI Taxonomy" id="408172"/>
    <lineage>
        <taxon>unclassified sequences</taxon>
        <taxon>metagenomes</taxon>
        <taxon>ecological metagenomes</taxon>
    </lineage>
</organism>
<feature type="non-terminal residue" evidence="1">
    <location>
        <position position="1"/>
    </location>
</feature>